<dbReference type="EMBL" id="DVGD01000219">
    <property type="protein sequence ID" value="HIR10081.1"/>
    <property type="molecule type" value="Genomic_DNA"/>
</dbReference>
<dbReference type="GO" id="GO:0009001">
    <property type="term" value="F:serine O-acetyltransferase activity"/>
    <property type="evidence" value="ECO:0007669"/>
    <property type="project" value="InterPro"/>
</dbReference>
<accession>A0A9D1A876</accession>
<dbReference type="InterPro" id="IPR045304">
    <property type="entry name" value="LbH_SAT"/>
</dbReference>
<gene>
    <name evidence="6" type="ORF">IAA70_06735</name>
</gene>
<dbReference type="SUPFAM" id="SSF51161">
    <property type="entry name" value="Trimeric LpxA-like enzymes"/>
    <property type="match status" value="1"/>
</dbReference>
<dbReference type="Gene3D" id="2.160.10.10">
    <property type="entry name" value="Hexapeptide repeat proteins"/>
    <property type="match status" value="1"/>
</dbReference>
<keyword evidence="5" id="KW-0012">Acyltransferase</keyword>
<evidence type="ECO:0000313" key="6">
    <source>
        <dbReference type="EMBL" id="HIR10081.1"/>
    </source>
</evidence>
<keyword evidence="4" id="KW-0677">Repeat</keyword>
<dbReference type="PROSITE" id="PS00101">
    <property type="entry name" value="HEXAPEP_TRANSFERASES"/>
    <property type="match status" value="1"/>
</dbReference>
<dbReference type="Pfam" id="PF00132">
    <property type="entry name" value="Hexapep"/>
    <property type="match status" value="1"/>
</dbReference>
<dbReference type="InterPro" id="IPR005881">
    <property type="entry name" value="Ser_O-AcTrfase"/>
</dbReference>
<dbReference type="Proteomes" id="UP000824258">
    <property type="component" value="Unassembled WGS sequence"/>
</dbReference>
<sequence length="157" mass="17317">MHLRQILVDWSKGDDLRWLWRLYRWQQRVRGRFFRDVVTFLLYRSARRHGGYLGAGAKIAGEPSLPHGLHGVYISRYAVLGANCRIYQNVTIGEIGQQAPTIGDNCLIGAGAVVIGGIRIGNGVKIGAGAVVHTDIPDGSTVVSQPSRILTRSTPWR</sequence>
<dbReference type="InterPro" id="IPR001451">
    <property type="entry name" value="Hexapep"/>
</dbReference>
<dbReference type="PANTHER" id="PTHR42811">
    <property type="entry name" value="SERINE ACETYLTRANSFERASE"/>
    <property type="match status" value="1"/>
</dbReference>
<dbReference type="GO" id="GO:0005737">
    <property type="term" value="C:cytoplasm"/>
    <property type="evidence" value="ECO:0007669"/>
    <property type="project" value="InterPro"/>
</dbReference>
<comment type="similarity">
    <text evidence="1">Belongs to the transferase hexapeptide repeat family.</text>
</comment>
<dbReference type="InterPro" id="IPR018357">
    <property type="entry name" value="Hexapep_transf_CS"/>
</dbReference>
<protein>
    <recommendedName>
        <fullName evidence="2">Serine acetyltransferase</fullName>
    </recommendedName>
</protein>
<name>A0A9D1A876_9FIRM</name>
<proteinExistence type="inferred from homology"/>
<evidence type="ECO:0000313" key="7">
    <source>
        <dbReference type="Proteomes" id="UP000824258"/>
    </source>
</evidence>
<reference evidence="6" key="1">
    <citation type="submission" date="2020-10" db="EMBL/GenBank/DDBJ databases">
        <authorList>
            <person name="Gilroy R."/>
        </authorList>
    </citation>
    <scope>NUCLEOTIDE SEQUENCE</scope>
    <source>
        <strain evidence="6">ChiHjej9B8-7071</strain>
    </source>
</reference>
<organism evidence="6 7">
    <name type="scientific">Candidatus Avoscillospira stercoripullorum</name>
    <dbReference type="NCBI Taxonomy" id="2840709"/>
    <lineage>
        <taxon>Bacteria</taxon>
        <taxon>Bacillati</taxon>
        <taxon>Bacillota</taxon>
        <taxon>Clostridia</taxon>
        <taxon>Eubacteriales</taxon>
        <taxon>Oscillospiraceae</taxon>
        <taxon>Oscillospiraceae incertae sedis</taxon>
        <taxon>Candidatus Avoscillospira</taxon>
    </lineage>
</organism>
<dbReference type="PIRSF" id="PIRSF000441">
    <property type="entry name" value="CysE"/>
    <property type="match status" value="1"/>
</dbReference>
<dbReference type="CDD" id="cd03354">
    <property type="entry name" value="LbH_SAT"/>
    <property type="match status" value="1"/>
</dbReference>
<evidence type="ECO:0000256" key="1">
    <source>
        <dbReference type="ARBA" id="ARBA00007274"/>
    </source>
</evidence>
<evidence type="ECO:0000256" key="4">
    <source>
        <dbReference type="ARBA" id="ARBA00022737"/>
    </source>
</evidence>
<dbReference type="GO" id="GO:0006535">
    <property type="term" value="P:cysteine biosynthetic process from serine"/>
    <property type="evidence" value="ECO:0007669"/>
    <property type="project" value="InterPro"/>
</dbReference>
<dbReference type="AlphaFoldDB" id="A0A9D1A876"/>
<evidence type="ECO:0000256" key="5">
    <source>
        <dbReference type="ARBA" id="ARBA00023315"/>
    </source>
</evidence>
<reference evidence="6" key="2">
    <citation type="journal article" date="2021" name="PeerJ">
        <title>Extensive microbial diversity within the chicken gut microbiome revealed by metagenomics and culture.</title>
        <authorList>
            <person name="Gilroy R."/>
            <person name="Ravi A."/>
            <person name="Getino M."/>
            <person name="Pursley I."/>
            <person name="Horton D.L."/>
            <person name="Alikhan N.F."/>
            <person name="Baker D."/>
            <person name="Gharbi K."/>
            <person name="Hall N."/>
            <person name="Watson M."/>
            <person name="Adriaenssens E.M."/>
            <person name="Foster-Nyarko E."/>
            <person name="Jarju S."/>
            <person name="Secka A."/>
            <person name="Antonio M."/>
            <person name="Oren A."/>
            <person name="Chaudhuri R.R."/>
            <person name="La Ragione R."/>
            <person name="Hildebrand F."/>
            <person name="Pallen M.J."/>
        </authorList>
    </citation>
    <scope>NUCLEOTIDE SEQUENCE</scope>
    <source>
        <strain evidence="6">ChiHjej9B8-7071</strain>
    </source>
</reference>
<evidence type="ECO:0000256" key="2">
    <source>
        <dbReference type="ARBA" id="ARBA00018522"/>
    </source>
</evidence>
<keyword evidence="3" id="KW-0808">Transferase</keyword>
<evidence type="ECO:0000256" key="3">
    <source>
        <dbReference type="ARBA" id="ARBA00022679"/>
    </source>
</evidence>
<dbReference type="InterPro" id="IPR011004">
    <property type="entry name" value="Trimer_LpxA-like_sf"/>
</dbReference>
<comment type="caution">
    <text evidence="6">The sequence shown here is derived from an EMBL/GenBank/DDBJ whole genome shotgun (WGS) entry which is preliminary data.</text>
</comment>